<evidence type="ECO:0000256" key="3">
    <source>
        <dbReference type="ARBA" id="ARBA00022478"/>
    </source>
</evidence>
<keyword evidence="6" id="KW-0479">Metal-binding</keyword>
<dbReference type="Gene3D" id="3.90.1800.10">
    <property type="entry name" value="RNA polymerase alpha subunit dimerisation domain"/>
    <property type="match status" value="1"/>
</dbReference>
<keyword evidence="5 12" id="KW-0548">Nucleotidyltransferase</keyword>
<dbReference type="Pfam" id="PF04565">
    <property type="entry name" value="RNA_pol_Rpb2_3"/>
    <property type="match status" value="1"/>
</dbReference>
<evidence type="ECO:0000259" key="19">
    <source>
        <dbReference type="Pfam" id="PF04566"/>
    </source>
</evidence>
<feature type="domain" description="RNA polymerase Rpb2" evidence="18">
    <location>
        <begin position="997"/>
        <end position="1060"/>
    </location>
</feature>
<evidence type="ECO:0000256" key="5">
    <source>
        <dbReference type="ARBA" id="ARBA00022695"/>
    </source>
</evidence>
<feature type="domain" description="RNA polymerase beta subunit protrusion" evidence="17">
    <location>
        <begin position="710"/>
        <end position="950"/>
    </location>
</feature>
<dbReference type="InterPro" id="IPR014724">
    <property type="entry name" value="RNA_pol_RPB2_OB-fold"/>
</dbReference>
<name>A0A8H7BH80_9PLEO</name>
<dbReference type="GeneID" id="62201386"/>
<evidence type="ECO:0000256" key="10">
    <source>
        <dbReference type="ARBA" id="ARBA00023242"/>
    </source>
</evidence>
<dbReference type="PROSITE" id="PS01166">
    <property type="entry name" value="RNA_POL_BETA"/>
    <property type="match status" value="1"/>
</dbReference>
<dbReference type="InterPro" id="IPR007646">
    <property type="entry name" value="RNA_pol_Rpb2_4"/>
</dbReference>
<feature type="compositionally biased region" description="Gly residues" evidence="14">
    <location>
        <begin position="439"/>
        <end position="450"/>
    </location>
</feature>
<organism evidence="21 22">
    <name type="scientific">Alternaria burnsii</name>
    <dbReference type="NCBI Taxonomy" id="1187904"/>
    <lineage>
        <taxon>Eukaryota</taxon>
        <taxon>Fungi</taxon>
        <taxon>Dikarya</taxon>
        <taxon>Ascomycota</taxon>
        <taxon>Pezizomycotina</taxon>
        <taxon>Dothideomycetes</taxon>
        <taxon>Pleosporomycetidae</taxon>
        <taxon>Pleosporales</taxon>
        <taxon>Pleosporineae</taxon>
        <taxon>Pleosporaceae</taxon>
        <taxon>Alternaria</taxon>
        <taxon>Alternaria sect. Alternaria</taxon>
    </lineage>
</organism>
<dbReference type="Gene3D" id="2.40.270.10">
    <property type="entry name" value="DNA-directed RNA polymerase, subunit 2, domain 6"/>
    <property type="match status" value="1"/>
</dbReference>
<comment type="subcellular location">
    <subcellularLocation>
        <location evidence="1">Nucleus</location>
    </subcellularLocation>
</comment>
<comment type="catalytic activity">
    <reaction evidence="11 12">
        <text>RNA(n) + a ribonucleoside 5'-triphosphate = RNA(n+1) + diphosphate</text>
        <dbReference type="Rhea" id="RHEA:21248"/>
        <dbReference type="Rhea" id="RHEA-COMP:14527"/>
        <dbReference type="Rhea" id="RHEA-COMP:17342"/>
        <dbReference type="ChEBI" id="CHEBI:33019"/>
        <dbReference type="ChEBI" id="CHEBI:61557"/>
        <dbReference type="ChEBI" id="CHEBI:140395"/>
        <dbReference type="EC" id="2.7.7.6"/>
    </reaction>
</comment>
<gene>
    <name evidence="21" type="ORF">GT037_003161</name>
</gene>
<dbReference type="GO" id="GO:0005634">
    <property type="term" value="C:nucleus"/>
    <property type="evidence" value="ECO:0007669"/>
    <property type="project" value="UniProtKB-SubCell"/>
</dbReference>
<keyword evidence="9 12" id="KW-0804">Transcription</keyword>
<feature type="compositionally biased region" description="Low complexity" evidence="14">
    <location>
        <begin position="298"/>
        <end position="307"/>
    </location>
</feature>
<evidence type="ECO:0000256" key="12">
    <source>
        <dbReference type="RuleBase" id="RU363031"/>
    </source>
</evidence>
<keyword evidence="10" id="KW-0539">Nucleus</keyword>
<dbReference type="InterPro" id="IPR037033">
    <property type="entry name" value="DNA-dir_RNAP_su2_hyb_sf"/>
</dbReference>
<reference evidence="21" key="1">
    <citation type="submission" date="2020-01" db="EMBL/GenBank/DDBJ databases">
        <authorList>
            <person name="Feng Z.H.Z."/>
        </authorList>
    </citation>
    <scope>NUCLEOTIDE SEQUENCE</scope>
    <source>
        <strain evidence="21">CBS107.38</strain>
    </source>
</reference>
<keyword evidence="8" id="KW-0862">Zinc</keyword>
<dbReference type="InterPro" id="IPR007647">
    <property type="entry name" value="RNA_pol_Rpb2_5"/>
</dbReference>
<dbReference type="SUPFAM" id="SSF64484">
    <property type="entry name" value="beta and beta-prime subunits of DNA dependent RNA-polymerase"/>
    <property type="match status" value="1"/>
</dbReference>
<dbReference type="GO" id="GO:0032549">
    <property type="term" value="F:ribonucleoside binding"/>
    <property type="evidence" value="ECO:0007669"/>
    <property type="project" value="InterPro"/>
</dbReference>
<evidence type="ECO:0000259" key="17">
    <source>
        <dbReference type="Pfam" id="PF04563"/>
    </source>
</evidence>
<evidence type="ECO:0000256" key="9">
    <source>
        <dbReference type="ARBA" id="ARBA00023163"/>
    </source>
</evidence>
<keyword evidence="3 12" id="KW-0240">DNA-directed RNA polymerase</keyword>
<dbReference type="InterPro" id="IPR007120">
    <property type="entry name" value="DNA-dir_RNAP_su2_dom"/>
</dbReference>
<dbReference type="GO" id="GO:0003677">
    <property type="term" value="F:DNA binding"/>
    <property type="evidence" value="ECO:0007669"/>
    <property type="project" value="InterPro"/>
</dbReference>
<dbReference type="InterPro" id="IPR007645">
    <property type="entry name" value="RNA_pol_Rpb2_3"/>
</dbReference>
<dbReference type="RefSeq" id="XP_038789486.1">
    <property type="nucleotide sequence ID" value="XM_038928208.1"/>
</dbReference>
<evidence type="ECO:0000256" key="11">
    <source>
        <dbReference type="ARBA" id="ARBA00048552"/>
    </source>
</evidence>
<feature type="compositionally biased region" description="Polar residues" evidence="14">
    <location>
        <begin position="378"/>
        <end position="388"/>
    </location>
</feature>
<keyword evidence="13" id="KW-0175">Coiled coil</keyword>
<dbReference type="InterPro" id="IPR015712">
    <property type="entry name" value="DNA-dir_RNA_pol_su2"/>
</dbReference>
<dbReference type="FunFam" id="3.90.1800.10:FF:000002">
    <property type="entry name" value="DNA-directed RNA polymerase subunit beta"/>
    <property type="match status" value="1"/>
</dbReference>
<feature type="region of interest" description="Disordered" evidence="14">
    <location>
        <begin position="71"/>
        <end position="534"/>
    </location>
</feature>
<feature type="compositionally biased region" description="Low complexity" evidence="14">
    <location>
        <begin position="480"/>
        <end position="498"/>
    </location>
</feature>
<evidence type="ECO:0000259" key="15">
    <source>
        <dbReference type="Pfam" id="PF00562"/>
    </source>
</evidence>
<feature type="compositionally biased region" description="Low complexity" evidence="14">
    <location>
        <begin position="455"/>
        <end position="464"/>
    </location>
</feature>
<dbReference type="Pfam" id="PF00562">
    <property type="entry name" value="RNA_pol_Rpb2_6"/>
    <property type="match status" value="1"/>
</dbReference>
<feature type="compositionally biased region" description="Basic and acidic residues" evidence="14">
    <location>
        <begin position="247"/>
        <end position="256"/>
    </location>
</feature>
<dbReference type="Pfam" id="PF04566">
    <property type="entry name" value="RNA_pol_Rpb2_4"/>
    <property type="match status" value="1"/>
</dbReference>
<evidence type="ECO:0000256" key="1">
    <source>
        <dbReference type="ARBA" id="ARBA00004123"/>
    </source>
</evidence>
<feature type="compositionally biased region" description="Basic and acidic residues" evidence="14">
    <location>
        <begin position="200"/>
        <end position="214"/>
    </location>
</feature>
<dbReference type="EC" id="2.7.7.6" evidence="12"/>
<feature type="domain" description="DNA-directed RNA polymerase subunit 2 hybrid-binding" evidence="15">
    <location>
        <begin position="1226"/>
        <end position="1588"/>
    </location>
</feature>
<dbReference type="Proteomes" id="UP000596902">
    <property type="component" value="Unassembled WGS sequence"/>
</dbReference>
<feature type="domain" description="RNA polymerase Rpb2" evidence="19">
    <location>
        <begin position="1097"/>
        <end position="1158"/>
    </location>
</feature>
<feature type="compositionally biased region" description="Basic and acidic residues" evidence="14">
    <location>
        <begin position="515"/>
        <end position="525"/>
    </location>
</feature>
<dbReference type="FunFam" id="3.90.1100.10:FF:000009">
    <property type="entry name" value="DNA-directed RNA polymerase subunit beta"/>
    <property type="match status" value="1"/>
</dbReference>
<dbReference type="GO" id="GO:0006351">
    <property type="term" value="P:DNA-templated transcription"/>
    <property type="evidence" value="ECO:0007669"/>
    <property type="project" value="InterPro"/>
</dbReference>
<evidence type="ECO:0000256" key="6">
    <source>
        <dbReference type="ARBA" id="ARBA00022723"/>
    </source>
</evidence>
<feature type="domain" description="RNA polymerase Rpb2" evidence="16">
    <location>
        <begin position="1590"/>
        <end position="1673"/>
    </location>
</feature>
<evidence type="ECO:0000256" key="4">
    <source>
        <dbReference type="ARBA" id="ARBA00022679"/>
    </source>
</evidence>
<dbReference type="FunFam" id="2.40.270.10:FF:000011">
    <property type="entry name" value="DNA-directed RNA polymerase subunit beta"/>
    <property type="match status" value="1"/>
</dbReference>
<dbReference type="PANTHER" id="PTHR20856">
    <property type="entry name" value="DNA-DIRECTED RNA POLYMERASE I SUBUNIT 2"/>
    <property type="match status" value="1"/>
</dbReference>
<keyword evidence="22" id="KW-1185">Reference proteome</keyword>
<dbReference type="Pfam" id="PF04563">
    <property type="entry name" value="RNA_pol_Rpb2_1"/>
    <property type="match status" value="1"/>
</dbReference>
<feature type="compositionally biased region" description="Basic residues" evidence="14">
    <location>
        <begin position="132"/>
        <end position="147"/>
    </location>
</feature>
<feature type="non-terminal residue" evidence="21">
    <location>
        <position position="1"/>
    </location>
</feature>
<evidence type="ECO:0000259" key="16">
    <source>
        <dbReference type="Pfam" id="PF04560"/>
    </source>
</evidence>
<dbReference type="EMBL" id="JAAABM010000003">
    <property type="protein sequence ID" value="KAF7679413.1"/>
    <property type="molecule type" value="Genomic_DNA"/>
</dbReference>
<evidence type="ECO:0000256" key="7">
    <source>
        <dbReference type="ARBA" id="ARBA00022771"/>
    </source>
</evidence>
<evidence type="ECO:0000256" key="2">
    <source>
        <dbReference type="ARBA" id="ARBA00006835"/>
    </source>
</evidence>
<keyword evidence="7" id="KW-0863">Zinc-finger</keyword>
<dbReference type="CDD" id="cd00653">
    <property type="entry name" value="RNA_pol_B_RPB2"/>
    <property type="match status" value="1"/>
</dbReference>
<comment type="function">
    <text evidence="12">DNA-dependent RNA polymerase catalyzes the transcription of DNA into RNA using the four ribonucleoside triphosphates as substrates.</text>
</comment>
<protein>
    <recommendedName>
        <fullName evidence="12">DNA-directed RNA polymerase subunit beta</fullName>
        <ecNumber evidence="12">2.7.7.6</ecNumber>
    </recommendedName>
</protein>
<dbReference type="FunFam" id="3.90.1070.20:FF:000002">
    <property type="entry name" value="DNA-directed RNA polymerase subunit beta"/>
    <property type="match status" value="1"/>
</dbReference>
<dbReference type="InterPro" id="IPR007644">
    <property type="entry name" value="RNA_pol_bsu_protrusion"/>
</dbReference>
<evidence type="ECO:0000256" key="8">
    <source>
        <dbReference type="ARBA" id="ARBA00022833"/>
    </source>
</evidence>
<dbReference type="InterPro" id="IPR007121">
    <property type="entry name" value="RNA_pol_bsu_CS"/>
</dbReference>
<feature type="compositionally biased region" description="Low complexity" evidence="14">
    <location>
        <begin position="215"/>
        <end position="227"/>
    </location>
</feature>
<dbReference type="FunFam" id="2.40.270.10:FF:000006">
    <property type="entry name" value="DNA-directed RNA polymerase subunit beta"/>
    <property type="match status" value="1"/>
</dbReference>
<dbReference type="GO" id="GO:0003899">
    <property type="term" value="F:DNA-directed RNA polymerase activity"/>
    <property type="evidence" value="ECO:0007669"/>
    <property type="project" value="UniProtKB-EC"/>
</dbReference>
<sequence>HGKTTFVLRSWIWASMSIPRRPWKNDEAMVEYARERRHQMFFEVPLTQRWIYRTPALASLVFDLMSGEQLGDDRYSNTYRPRSPGPRPRSPRGDSYRARSPPPRRSSPPRRVSPIRRGIASADTYVPGGRSSRPRSRSPAFRRRSRSPRRDDNWRARPRSPPRRAFSPRRDEPRRDDYRARSPPPRRDRDQYDSYTRSPRPRERSPPPRERDVSPARSRGVRSPVRSSRYEEPRSRVNSPPPRRYSPLRDTRDTRDYRRRSPSPRRDRPDPYTADTWRSRRSPSPARPTYASNDASGRDSAATSRRSSPPPIHPSRAALVEDRPVRDPVSAPRSPFRERLPDRGRDYSRERERSPPRRRESPPTGPRGDRDFAPPTGPSSSSYRNGDSNFARAPPTGPSSRSYPSPAISPPAGPSSLASQPPAFPRGNNPVLAAPTRPRGGGRGGFGGYEGRGDFSGSSSRRGSWGAGPRGGGYYGGAPSGPRGSSSGPGGAVPFAPSFRGSNNSTATTYPRTMRFRDHLSDLPKEIPGGQRAPELYDKSKILKLEAEAQKLREMIDKKEDAKRQRLREWDSLEREAETAQLRVDLAEGSLRNINGEADEVAKPKAAPRGAVKANVATAAPAVKKVDGDMDVDTGGANLQPTAGDDATDLNPDASTSAGATRKRRAPLTHAKDEFAALLEPFYYGKSLTDPINTARDKWNLLPAFLKTKGLVKQHVDSYNHFVDVELKKIIKANRFVRSDFDPKFLLEYTDIRVLSPNRQEEDDLEHHRSTITPNECRLRDMTYAAPIVVDIIYTRGNAKVKRTGIKIGRMPIMLKSNKCVLAGKNDREMAVMEECPLDPGGYFITRGQEKVILVQEQLNKNRVIVESAKGIMQASVTSSTHERRTKTYVIQKKGLMYLRHNTLSEEIPIVFVMKALGVHSDKEILLMIAGEDSAYQDNFAINFEACAREQIHTQERALEYIGHRVRLVKKPLERAIATGNWSLKRFKMERAGVTHVLSRLSYIAALGMMTRISSQFEKTRKVSGPRALQPSQFGMLCTSDTPEGEACGLVKNLALMTHITTEDDDDPVRKIVFMLGAEDICSQTGEEIHSEGVYSVCLNGTPIAVTDTPKRFLNSFRKLRRMGRISEFTSIHIDHDHCEVHIATDEGRICRPMIIVENQRSKVTSRYLKALRKGTMEFEDFLHRGLVEYLDTNEENDTNIALKETEINQHTTHLEIEPFTILGAVAGLIPYPHHNQSPRNTYQCAMGKQAIGAIAYNQFNRIDTLLYLMVYPQQPMVKTRTIELTKYDKLPAGQNATVAVMSYSGYDIEDALILNKASCDRGFGRCQVFKKHVTPLKTYANGTSDRINAGALDVDNSSHQAIGQDGIAQVGARIEAGDAYLLKSIPQDTAGPATNVYKDKPDKYKLPDCSYIDKACITENEAGTTLIKLLMRQTRRPELGDKFSSRHGQKGTTGLIVQQEDMPFNDQGICPDIIMNPHGFPSRMTVGKMMELLSGKAGVLNGTLEYGTAFGGSTVEDMSQILVEKGFSYTGKDYLTSGITGEAHQFYTFFGPIYYQKLKHMVQDKMHSRARGPRAILTRQPTEGRARDGGLRLGEMERDCLIAYGASQLLLERLMISSDAHNVDVCEKCGQMGYSGYCKLCESEKAVRKITMPYAAKLLIQELGSMNVKVTIGLEDEFPRDA</sequence>
<evidence type="ECO:0000313" key="21">
    <source>
        <dbReference type="EMBL" id="KAF7679413.1"/>
    </source>
</evidence>
<feature type="compositionally biased region" description="Basic and acidic residues" evidence="14">
    <location>
        <begin position="168"/>
        <end position="192"/>
    </location>
</feature>
<reference evidence="21" key="2">
    <citation type="submission" date="2020-08" db="EMBL/GenBank/DDBJ databases">
        <title>Draft Genome Sequence of Cumin Blight Pathogen Alternaria burnsii.</title>
        <authorList>
            <person name="Feng Z."/>
        </authorList>
    </citation>
    <scope>NUCLEOTIDE SEQUENCE</scope>
    <source>
        <strain evidence="21">CBS107.38</strain>
    </source>
</reference>
<dbReference type="GO" id="GO:0008270">
    <property type="term" value="F:zinc ion binding"/>
    <property type="evidence" value="ECO:0007669"/>
    <property type="project" value="UniProtKB-KW"/>
</dbReference>
<keyword evidence="4 12" id="KW-0808">Transferase</keyword>
<evidence type="ECO:0000259" key="18">
    <source>
        <dbReference type="Pfam" id="PF04565"/>
    </source>
</evidence>
<proteinExistence type="inferred from homology"/>
<feature type="region of interest" description="Disordered" evidence="14">
    <location>
        <begin position="631"/>
        <end position="666"/>
    </location>
</feature>
<feature type="domain" description="RNA polymerase Rpb2" evidence="20">
    <location>
        <begin position="1179"/>
        <end position="1211"/>
    </location>
</feature>
<dbReference type="Gene3D" id="2.40.50.150">
    <property type="match status" value="1"/>
</dbReference>
<feature type="compositionally biased region" description="Gly residues" evidence="14">
    <location>
        <begin position="465"/>
        <end position="479"/>
    </location>
</feature>
<dbReference type="InterPro" id="IPR007641">
    <property type="entry name" value="RNA_pol_Rpb2_7"/>
</dbReference>
<comment type="similarity">
    <text evidence="2 12">Belongs to the RNA polymerase beta chain family.</text>
</comment>
<dbReference type="Pfam" id="PF04567">
    <property type="entry name" value="RNA_pol_Rpb2_5"/>
    <property type="match status" value="1"/>
</dbReference>
<evidence type="ECO:0000259" key="20">
    <source>
        <dbReference type="Pfam" id="PF04567"/>
    </source>
</evidence>
<evidence type="ECO:0000256" key="14">
    <source>
        <dbReference type="SAM" id="MobiDB-lite"/>
    </source>
</evidence>
<feature type="compositionally biased region" description="Basic and acidic residues" evidence="14">
    <location>
        <begin position="335"/>
        <end position="372"/>
    </location>
</feature>
<feature type="compositionally biased region" description="Polar residues" evidence="14">
    <location>
        <begin position="500"/>
        <end position="511"/>
    </location>
</feature>
<dbReference type="GO" id="GO:0000428">
    <property type="term" value="C:DNA-directed RNA polymerase complex"/>
    <property type="evidence" value="ECO:0007669"/>
    <property type="project" value="UniProtKB-KW"/>
</dbReference>
<accession>A0A8H7BH80</accession>
<evidence type="ECO:0000256" key="13">
    <source>
        <dbReference type="SAM" id="Coils"/>
    </source>
</evidence>
<feature type="coiled-coil region" evidence="13">
    <location>
        <begin position="542"/>
        <end position="569"/>
    </location>
</feature>
<evidence type="ECO:0000313" key="22">
    <source>
        <dbReference type="Proteomes" id="UP000596902"/>
    </source>
</evidence>
<dbReference type="Pfam" id="PF04560">
    <property type="entry name" value="RNA_pol_Rpb2_7"/>
    <property type="match status" value="1"/>
</dbReference>
<comment type="caution">
    <text evidence="21">The sequence shown here is derived from an EMBL/GenBank/DDBJ whole genome shotgun (WGS) entry which is preliminary data.</text>
</comment>
<dbReference type="Gene3D" id="3.90.1100.10">
    <property type="match status" value="1"/>
</dbReference>